<dbReference type="Proteomes" id="UP001319045">
    <property type="component" value="Chromosome"/>
</dbReference>
<dbReference type="EMBL" id="AP024484">
    <property type="protein sequence ID" value="BCS85830.1"/>
    <property type="molecule type" value="Genomic_DNA"/>
</dbReference>
<keyword evidence="6" id="KW-1185">Reference proteome</keyword>
<dbReference type="CDD" id="cd01185">
    <property type="entry name" value="INTN1_C_like"/>
    <property type="match status" value="1"/>
</dbReference>
<dbReference type="Gene3D" id="1.10.150.130">
    <property type="match status" value="1"/>
</dbReference>
<dbReference type="InterPro" id="IPR010998">
    <property type="entry name" value="Integrase_recombinase_N"/>
</dbReference>
<gene>
    <name evidence="5" type="ORF">prwr041_17230</name>
</gene>
<dbReference type="InterPro" id="IPR002104">
    <property type="entry name" value="Integrase_catalytic"/>
</dbReference>
<accession>A0ABN6EIS7</accession>
<dbReference type="InterPro" id="IPR025269">
    <property type="entry name" value="SAM-like_dom"/>
</dbReference>
<organism evidence="5 6">
    <name type="scientific">Prevotella herbatica</name>
    <dbReference type="NCBI Taxonomy" id="2801997"/>
    <lineage>
        <taxon>Bacteria</taxon>
        <taxon>Pseudomonadati</taxon>
        <taxon>Bacteroidota</taxon>
        <taxon>Bacteroidia</taxon>
        <taxon>Bacteroidales</taxon>
        <taxon>Prevotellaceae</taxon>
        <taxon>Prevotella</taxon>
    </lineage>
</organism>
<dbReference type="PANTHER" id="PTHR30349">
    <property type="entry name" value="PHAGE INTEGRASE-RELATED"/>
    <property type="match status" value="1"/>
</dbReference>
<feature type="domain" description="Tyr recombinase" evidence="4">
    <location>
        <begin position="147"/>
        <end position="329"/>
    </location>
</feature>
<dbReference type="PROSITE" id="PS51898">
    <property type="entry name" value="TYR_RECOMBINASE"/>
    <property type="match status" value="1"/>
</dbReference>
<name>A0ABN6EIS7_9BACT</name>
<dbReference type="InterPro" id="IPR050090">
    <property type="entry name" value="Tyrosine_recombinase_XerCD"/>
</dbReference>
<dbReference type="InterPro" id="IPR011010">
    <property type="entry name" value="DNA_brk_join_enz"/>
</dbReference>
<keyword evidence="3" id="KW-0233">DNA recombination</keyword>
<dbReference type="Pfam" id="PF00589">
    <property type="entry name" value="Phage_integrase"/>
    <property type="match status" value="1"/>
</dbReference>
<keyword evidence="2" id="KW-0238">DNA-binding</keyword>
<reference evidence="5 6" key="1">
    <citation type="journal article" date="2022" name="Int. J. Syst. Evol. Microbiol.">
        <title>Prevotella herbatica sp. nov., a plant polysaccharide-decomposing anaerobic bacterium isolated from a methanogenic reactor.</title>
        <authorList>
            <person name="Uek A."/>
            <person name="Tonouchi A."/>
            <person name="Kaku N."/>
            <person name="Ueki K."/>
        </authorList>
    </citation>
    <scope>NUCLEOTIDE SEQUENCE [LARGE SCALE GENOMIC DNA]</scope>
    <source>
        <strain evidence="5 6">WR041</strain>
    </source>
</reference>
<evidence type="ECO:0000313" key="5">
    <source>
        <dbReference type="EMBL" id="BCS85830.1"/>
    </source>
</evidence>
<dbReference type="InterPro" id="IPR013762">
    <property type="entry name" value="Integrase-like_cat_sf"/>
</dbReference>
<dbReference type="RefSeq" id="WP_237072187.1">
    <property type="nucleotide sequence ID" value="NZ_AP024484.1"/>
</dbReference>
<evidence type="ECO:0000259" key="4">
    <source>
        <dbReference type="PROSITE" id="PS51898"/>
    </source>
</evidence>
<dbReference type="Pfam" id="PF13102">
    <property type="entry name" value="Phage_int_SAM_5"/>
    <property type="match status" value="1"/>
</dbReference>
<evidence type="ECO:0000256" key="3">
    <source>
        <dbReference type="ARBA" id="ARBA00023172"/>
    </source>
</evidence>
<dbReference type="PANTHER" id="PTHR30349:SF64">
    <property type="entry name" value="PROPHAGE INTEGRASE INTD-RELATED"/>
    <property type="match status" value="1"/>
</dbReference>
<dbReference type="SUPFAM" id="SSF56349">
    <property type="entry name" value="DNA breaking-rejoining enzymes"/>
    <property type="match status" value="1"/>
</dbReference>
<evidence type="ECO:0000313" key="6">
    <source>
        <dbReference type="Proteomes" id="UP001319045"/>
    </source>
</evidence>
<dbReference type="Gene3D" id="1.10.443.10">
    <property type="entry name" value="Intergrase catalytic core"/>
    <property type="match status" value="1"/>
</dbReference>
<protein>
    <submittedName>
        <fullName evidence="5">Site-specific integrase</fullName>
    </submittedName>
</protein>
<comment type="similarity">
    <text evidence="1">Belongs to the 'phage' integrase family.</text>
</comment>
<sequence>MVKIIIDISEGTIKKGKDIVIKVDDKGIGHITNDTPKQKVDKHSLFAFMKNVITQLSQNGHNRTAETYTSTLHSFKKFRKNKDINMQDIDCMLIESYETFLRSGGVTMNSSSFYMRILRAVYNRAVDSELIFDSRPFRHVYTGVDKTLKRAIPTLDISKIRSMTKIRKSMEFARDMFMFSFYTRGMSFVDMAFLKKTDIEYGFLTYRRKKTGQILSIKLEQCMRDIIQRYPCNDSTYLLPIVNSNKDNERTQYRSRQRAINNNLKKIAKELGLDCNLTMYVARHSWASAALDMEIPIDVISDGMGHTSEKTTRIYLKSMDNRRIDFANERIISAVE</sequence>
<evidence type="ECO:0000256" key="1">
    <source>
        <dbReference type="ARBA" id="ARBA00008857"/>
    </source>
</evidence>
<evidence type="ECO:0000256" key="2">
    <source>
        <dbReference type="ARBA" id="ARBA00023125"/>
    </source>
</evidence>
<proteinExistence type="inferred from homology"/>